<dbReference type="InterPro" id="IPR012902">
    <property type="entry name" value="N_methyl_site"/>
</dbReference>
<protein>
    <recommendedName>
        <fullName evidence="1">DUF1559 domain-containing protein</fullName>
    </recommendedName>
</protein>
<dbReference type="NCBIfam" id="TIGR04294">
    <property type="entry name" value="pre_pil_HX9DG"/>
    <property type="match status" value="1"/>
</dbReference>
<dbReference type="NCBIfam" id="TIGR02532">
    <property type="entry name" value="IV_pilin_GFxxxE"/>
    <property type="match status" value="1"/>
</dbReference>
<name>A0A517ZAP1_9PLAN</name>
<reference evidence="2 3" key="1">
    <citation type="submission" date="2019-02" db="EMBL/GenBank/DDBJ databases">
        <title>Deep-cultivation of Planctomycetes and their phenomic and genomic characterization uncovers novel biology.</title>
        <authorList>
            <person name="Wiegand S."/>
            <person name="Jogler M."/>
            <person name="Boedeker C."/>
            <person name="Pinto D."/>
            <person name="Vollmers J."/>
            <person name="Rivas-Marin E."/>
            <person name="Kohn T."/>
            <person name="Peeters S.H."/>
            <person name="Heuer A."/>
            <person name="Rast P."/>
            <person name="Oberbeckmann S."/>
            <person name="Bunk B."/>
            <person name="Jeske O."/>
            <person name="Meyerdierks A."/>
            <person name="Storesund J.E."/>
            <person name="Kallscheuer N."/>
            <person name="Luecker S."/>
            <person name="Lage O.M."/>
            <person name="Pohl T."/>
            <person name="Merkel B.J."/>
            <person name="Hornburger P."/>
            <person name="Mueller R.-W."/>
            <person name="Bruemmer F."/>
            <person name="Labrenz M."/>
            <person name="Spormann A.M."/>
            <person name="Op den Camp H."/>
            <person name="Overmann J."/>
            <person name="Amann R."/>
            <person name="Jetten M.S.M."/>
            <person name="Mascher T."/>
            <person name="Medema M.H."/>
            <person name="Devos D.P."/>
            <person name="Kaster A.-K."/>
            <person name="Ovreas L."/>
            <person name="Rohde M."/>
            <person name="Galperin M.Y."/>
            <person name="Jogler C."/>
        </authorList>
    </citation>
    <scope>NUCLEOTIDE SEQUENCE [LARGE SCALE GENOMIC DNA]</scope>
    <source>
        <strain evidence="2 3">Mal4</strain>
    </source>
</reference>
<dbReference type="RefSeq" id="WP_145370738.1">
    <property type="nucleotide sequence ID" value="NZ_CP036275.1"/>
</dbReference>
<accession>A0A517ZAP1</accession>
<feature type="domain" description="DUF1559" evidence="1">
    <location>
        <begin position="193"/>
        <end position="227"/>
    </location>
</feature>
<proteinExistence type="predicted"/>
<dbReference type="InterPro" id="IPR045584">
    <property type="entry name" value="Pilin-like"/>
</dbReference>
<dbReference type="SUPFAM" id="SSF54523">
    <property type="entry name" value="Pili subunits"/>
    <property type="match status" value="1"/>
</dbReference>
<dbReference type="Gene3D" id="3.30.700.10">
    <property type="entry name" value="Glycoprotein, Type 4 Pilin"/>
    <property type="match status" value="1"/>
</dbReference>
<dbReference type="PANTHER" id="PTHR30093:SF2">
    <property type="entry name" value="TYPE II SECRETION SYSTEM PROTEIN H"/>
    <property type="match status" value="1"/>
</dbReference>
<sequence>MMIPSHRSLRPCSSRRSRSGLSLIELLVVIGVIGLLVALALPAISGARARARATQCANHMRQLGVALQAHQSQYQSLPRDGQNGYGYVVYLLPHLEQSAIYDKMTPHRVAFADLAPAQRSAGEMLLEVVLCPSFASEWKLQPSGLARLSYRGNADVLDGGMDLANVLDGESTTVIAGETTIDQSWLEPGTATLTAPPNQGDFGSRHTQGAHFLMCDGAVRFIADNVDGTTFRALGTANGGDVVGSF</sequence>
<dbReference type="Proteomes" id="UP000320496">
    <property type="component" value="Chromosome"/>
</dbReference>
<gene>
    <name evidence="2" type="ORF">Mal4_39110</name>
</gene>
<organism evidence="2 3">
    <name type="scientific">Maioricimonas rarisocia</name>
    <dbReference type="NCBI Taxonomy" id="2528026"/>
    <lineage>
        <taxon>Bacteria</taxon>
        <taxon>Pseudomonadati</taxon>
        <taxon>Planctomycetota</taxon>
        <taxon>Planctomycetia</taxon>
        <taxon>Planctomycetales</taxon>
        <taxon>Planctomycetaceae</taxon>
        <taxon>Maioricimonas</taxon>
    </lineage>
</organism>
<evidence type="ECO:0000259" key="1">
    <source>
        <dbReference type="Pfam" id="PF07596"/>
    </source>
</evidence>
<dbReference type="PROSITE" id="PS00409">
    <property type="entry name" value="PROKAR_NTER_METHYL"/>
    <property type="match status" value="1"/>
</dbReference>
<dbReference type="OrthoDB" id="280636at2"/>
<dbReference type="PANTHER" id="PTHR30093">
    <property type="entry name" value="GENERAL SECRETION PATHWAY PROTEIN G"/>
    <property type="match status" value="1"/>
</dbReference>
<dbReference type="InterPro" id="IPR011453">
    <property type="entry name" value="DUF1559"/>
</dbReference>
<dbReference type="EMBL" id="CP036275">
    <property type="protein sequence ID" value="QDU39566.1"/>
    <property type="molecule type" value="Genomic_DNA"/>
</dbReference>
<dbReference type="KEGG" id="mri:Mal4_39110"/>
<dbReference type="AlphaFoldDB" id="A0A517ZAP1"/>
<evidence type="ECO:0000313" key="2">
    <source>
        <dbReference type="EMBL" id="QDU39566.1"/>
    </source>
</evidence>
<dbReference type="Pfam" id="PF07596">
    <property type="entry name" value="SBP_bac_10"/>
    <property type="match status" value="2"/>
</dbReference>
<feature type="domain" description="DUF1559" evidence="1">
    <location>
        <begin position="47"/>
        <end position="188"/>
    </location>
</feature>
<evidence type="ECO:0000313" key="3">
    <source>
        <dbReference type="Proteomes" id="UP000320496"/>
    </source>
</evidence>
<keyword evidence="3" id="KW-1185">Reference proteome</keyword>
<dbReference type="InterPro" id="IPR027558">
    <property type="entry name" value="Pre_pil_HX9DG_C"/>
</dbReference>
<dbReference type="Pfam" id="PF07963">
    <property type="entry name" value="N_methyl"/>
    <property type="match status" value="1"/>
</dbReference>